<feature type="compositionally biased region" description="Basic and acidic residues" evidence="2">
    <location>
        <begin position="1401"/>
        <end position="1416"/>
    </location>
</feature>
<dbReference type="Pfam" id="PF02145">
    <property type="entry name" value="Rap_GAP"/>
    <property type="match status" value="1"/>
</dbReference>
<feature type="compositionally biased region" description="Polar residues" evidence="2">
    <location>
        <begin position="1417"/>
        <end position="1426"/>
    </location>
</feature>
<feature type="region of interest" description="Disordered" evidence="2">
    <location>
        <begin position="1399"/>
        <end position="1428"/>
    </location>
</feature>
<name>A0A166T2A2_9AGAM</name>
<feature type="region of interest" description="Disordered" evidence="2">
    <location>
        <begin position="246"/>
        <end position="299"/>
    </location>
</feature>
<evidence type="ECO:0000313" key="5">
    <source>
        <dbReference type="Proteomes" id="UP000076532"/>
    </source>
</evidence>
<dbReference type="GO" id="GO:0005634">
    <property type="term" value="C:nucleus"/>
    <property type="evidence" value="ECO:0007669"/>
    <property type="project" value="InterPro"/>
</dbReference>
<dbReference type="GO" id="GO:0005096">
    <property type="term" value="F:GTPase activator activity"/>
    <property type="evidence" value="ECO:0007669"/>
    <property type="project" value="UniProtKB-KW"/>
</dbReference>
<feature type="domain" description="Rap-GAP" evidence="3">
    <location>
        <begin position="1506"/>
        <end position="1744"/>
    </location>
</feature>
<dbReference type="InterPro" id="IPR027107">
    <property type="entry name" value="Tuberin/Ral-act_asu"/>
</dbReference>
<dbReference type="EMBL" id="KV417495">
    <property type="protein sequence ID" value="KZP30104.1"/>
    <property type="molecule type" value="Genomic_DNA"/>
</dbReference>
<protein>
    <recommendedName>
        <fullName evidence="3">Rap-GAP domain-containing protein</fullName>
    </recommendedName>
</protein>
<dbReference type="GO" id="GO:0033596">
    <property type="term" value="C:TSC1-TSC2 complex"/>
    <property type="evidence" value="ECO:0007669"/>
    <property type="project" value="TreeGrafter"/>
</dbReference>
<sequence>MSPSYEDLNYTMRPRSNTFRFPNWRQRSEVAPPVVVNPTPTPTAPLSLDALITALTPPAVPSLGHARSLASMLTLVQSPLPKPAVLNPILAVLCAEHAPPALQTAGFDIITAYWESSGATDLGTADRLAYFSLFLGPIPAWSYELWESRFKALRALSSSGAEVIGTEAPLLDLLKLWVDGAYQGLLSPDLLDPVERADRERIVEQLTQSITTVVENLEIVARIPENELVGVLLFYGEMVERALDLPPDFTTPGMSSPTSPMDASTAGTPTRPHSHRRHPSSLTLPSFSLQSATSSSPSPAFKHPMDLAITIYINHLTSQLKILAPVYITLIMPLLFRALAFYTSPLPRLSITEKAPESSPAENKITETLTPLLAGPFSTTCIGILKRYLFPPNALEDSDGLSACIQTSLGAHRTFRTHVRRRLYSRLARAYINRESTTAYNHTGSPGHIDIERTLMERAWPKDDIHGWEADRLGRTISSAVEAWITWASPRPVKGDELRSGKERILDEAAGTLKDIFQELDMRDDESVLDEEAACAVGETLYQLATYVLDVKNTDGTTFIIPLAQPTDAPTAFLRTLTSLLTRDHMTYLNPLLSTTLLCVADHLSDADTAKLPTVMFEQHDLSPTSSEWLSNWKNLLGNSSLLSSSRSLTRAAIMNALEAVYESVKDMPSYRKPLANEIFQCCQRQVGSKEDSEGDVMWRILGEEVVLRTVEDEEESNQALEGNTVDELLTLLITVAAGQDDEDEDDTISVHTDTSPSPHSSFPYSSPLLARMQTEYPPKEKDSNMPSVMAILSSIATGNSSRSQSQHPAGAEDHVPEASVAPPSETLTLPRSVGAVIALISLFSQLAFTPHALKKENLNVAARIHEVFVNLMTEAKSAKARLTVLQFMMRIRADRDHRIYFVDALYDPDCRSYTLASYVDRIAGAKESTRSLPEEPAGDSDFIRKARARLPQERSGRHTSQGRGKVSASASSRSRSRVPTQPATRALGTPAVKHRDPLWIIPETLPFTVAEADTPSDGLMSYDPVRNEHEHVLKIDHYLTAIVTLIDKEKSWEILSYALCHLPTQLANKHMFCGPKCRDMVVRLLKMLCTGLISKSLASEIDYWPTGLKARDAHGLAYHTVSVLISFKRCFDIRQQHLLVEVLQTGLNNGQFNTIKCCLHGLSLAAFELQSSTKKCLSRILENLSQIMSNPELAVHIISFLGIVGSLRELHSNFTEGDFKMVFGVALQYLQHYNRLGSATTISWALSQHLRILAFHTVYVWFLSLRLSDRPVHIPFITRQLLLANEGNDTVDEPTEVCFDWLARYTYASADPRPSNSLFSEIVMNPTTPGTSEIAVSEKSWLVANSVVTIRTLSRLGWIEILSRRPSGYTRFLCRVENVPMVAVGDVDPDTMSVPATLLMDRDSPRVGAPEHTESSGDMTPQASGDNVALSNDAARAVLQDNGESSSPPRPDPLTGYVWSGQAPSQRRKHVTIDPSFFALHLSAYPKTSPEDRTIIDQALLPAFFRSLDRMPVIDTHKVGIMYAAPGQTDELEILRNEHGSPAYARFLEGIGRLVNLRGQVDVYAGGLDPDIDGEYAYAWWDDIGQILFHTATMMPNNPNDPQCNFKKAHIGNDYVRIVWNDSGLPYKFDTLKTQFQFVNVVIEPHSLGTIAAFSNNLHENEYFKITVQRAPGMTDFTPIGNFKLISAPKLPHLVRQLSLLADWFATVFQHTNNDTTRDEINTNWRSRLQAIQRFRARLPKPDIAEPAEGIFAQEVQRDFTIGF</sequence>
<feature type="region of interest" description="Disordered" evidence="2">
    <location>
        <begin position="950"/>
        <end position="989"/>
    </location>
</feature>
<dbReference type="STRING" id="436010.A0A166T2A2"/>
<dbReference type="OrthoDB" id="19311at2759"/>
<dbReference type="InterPro" id="IPR016024">
    <property type="entry name" value="ARM-type_fold"/>
</dbReference>
<dbReference type="Pfam" id="PF03542">
    <property type="entry name" value="Tuberin"/>
    <property type="match status" value="1"/>
</dbReference>
<dbReference type="SUPFAM" id="SSF48371">
    <property type="entry name" value="ARM repeat"/>
    <property type="match status" value="1"/>
</dbReference>
<evidence type="ECO:0000313" key="4">
    <source>
        <dbReference type="EMBL" id="KZP30104.1"/>
    </source>
</evidence>
<keyword evidence="1" id="KW-0343">GTPase activation</keyword>
<dbReference type="FunFam" id="3.40.50.11210:FF:000007">
    <property type="entry name" value="Tuberous sclerosis 2"/>
    <property type="match status" value="1"/>
</dbReference>
<feature type="compositionally biased region" description="Low complexity" evidence="2">
    <location>
        <begin position="756"/>
        <end position="767"/>
    </location>
</feature>
<organism evidence="4 5">
    <name type="scientific">Athelia psychrophila</name>
    <dbReference type="NCBI Taxonomy" id="1759441"/>
    <lineage>
        <taxon>Eukaryota</taxon>
        <taxon>Fungi</taxon>
        <taxon>Dikarya</taxon>
        <taxon>Basidiomycota</taxon>
        <taxon>Agaricomycotina</taxon>
        <taxon>Agaricomycetes</taxon>
        <taxon>Agaricomycetidae</taxon>
        <taxon>Atheliales</taxon>
        <taxon>Atheliaceae</taxon>
        <taxon>Athelia</taxon>
    </lineage>
</organism>
<dbReference type="GO" id="GO:0051056">
    <property type="term" value="P:regulation of small GTPase mediated signal transduction"/>
    <property type="evidence" value="ECO:0007669"/>
    <property type="project" value="InterPro"/>
</dbReference>
<evidence type="ECO:0000259" key="3">
    <source>
        <dbReference type="PROSITE" id="PS50085"/>
    </source>
</evidence>
<accession>A0A166T2A2</accession>
<keyword evidence="5" id="KW-1185">Reference proteome</keyword>
<dbReference type="InterPro" id="IPR035974">
    <property type="entry name" value="Rap/Ran-GAP_sf"/>
</dbReference>
<dbReference type="GO" id="GO:0032007">
    <property type="term" value="P:negative regulation of TOR signaling"/>
    <property type="evidence" value="ECO:0007669"/>
    <property type="project" value="TreeGrafter"/>
</dbReference>
<reference evidence="4 5" key="1">
    <citation type="journal article" date="2016" name="Mol. Biol. Evol.">
        <title>Comparative Genomics of Early-Diverging Mushroom-Forming Fungi Provides Insights into the Origins of Lignocellulose Decay Capabilities.</title>
        <authorList>
            <person name="Nagy L.G."/>
            <person name="Riley R."/>
            <person name="Tritt A."/>
            <person name="Adam C."/>
            <person name="Daum C."/>
            <person name="Floudas D."/>
            <person name="Sun H."/>
            <person name="Yadav J.S."/>
            <person name="Pangilinan J."/>
            <person name="Larsson K.H."/>
            <person name="Matsuura K."/>
            <person name="Barry K."/>
            <person name="Labutti K."/>
            <person name="Kuo R."/>
            <person name="Ohm R.A."/>
            <person name="Bhattacharya S.S."/>
            <person name="Shirouzu T."/>
            <person name="Yoshinaga Y."/>
            <person name="Martin F.M."/>
            <person name="Grigoriev I.V."/>
            <person name="Hibbett D.S."/>
        </authorList>
    </citation>
    <scope>NUCLEOTIDE SEQUENCE [LARGE SCALE GENOMIC DNA]</scope>
    <source>
        <strain evidence="4 5">CBS 109695</strain>
    </source>
</reference>
<feature type="region of interest" description="Disordered" evidence="2">
    <location>
        <begin position="798"/>
        <end position="823"/>
    </location>
</feature>
<dbReference type="Gene3D" id="3.40.50.11210">
    <property type="entry name" value="Rap/Ran-GAP"/>
    <property type="match status" value="1"/>
</dbReference>
<dbReference type="InterPro" id="IPR018515">
    <property type="entry name" value="Tuberin-type_domain"/>
</dbReference>
<feature type="compositionally biased region" description="Polar residues" evidence="2">
    <location>
        <begin position="798"/>
        <end position="808"/>
    </location>
</feature>
<evidence type="ECO:0000256" key="1">
    <source>
        <dbReference type="ARBA" id="ARBA00022468"/>
    </source>
</evidence>
<feature type="compositionally biased region" description="Low complexity" evidence="2">
    <location>
        <begin position="284"/>
        <end position="299"/>
    </location>
</feature>
<dbReference type="PANTHER" id="PTHR10063">
    <property type="entry name" value="TUBERIN"/>
    <property type="match status" value="1"/>
</dbReference>
<dbReference type="PANTHER" id="PTHR10063:SF0">
    <property type="entry name" value="TUBERIN"/>
    <property type="match status" value="1"/>
</dbReference>
<dbReference type="Proteomes" id="UP000076532">
    <property type="component" value="Unassembled WGS sequence"/>
</dbReference>
<feature type="compositionally biased region" description="Polar residues" evidence="2">
    <location>
        <begin position="252"/>
        <end position="268"/>
    </location>
</feature>
<feature type="region of interest" description="Disordered" evidence="2">
    <location>
        <begin position="740"/>
        <end position="767"/>
    </location>
</feature>
<gene>
    <name evidence="4" type="ORF">FIBSPDRAFT_1038454</name>
</gene>
<dbReference type="SUPFAM" id="SSF111347">
    <property type="entry name" value="Rap/Ran-GAP"/>
    <property type="match status" value="1"/>
</dbReference>
<dbReference type="PROSITE" id="PS50085">
    <property type="entry name" value="RAPGAP"/>
    <property type="match status" value="1"/>
</dbReference>
<dbReference type="InterPro" id="IPR000331">
    <property type="entry name" value="Rap/Ran_GAP_dom"/>
</dbReference>
<evidence type="ECO:0000256" key="2">
    <source>
        <dbReference type="SAM" id="MobiDB-lite"/>
    </source>
</evidence>
<proteinExistence type="predicted"/>